<keyword evidence="5" id="KW-0297">G-protein coupled receptor</keyword>
<evidence type="ECO:0000313" key="12">
    <source>
        <dbReference type="RefSeq" id="XP_065651670.1"/>
    </source>
</evidence>
<evidence type="ECO:0000256" key="5">
    <source>
        <dbReference type="ARBA" id="ARBA00023040"/>
    </source>
</evidence>
<keyword evidence="2" id="KW-1003">Cell membrane</keyword>
<evidence type="ECO:0000256" key="9">
    <source>
        <dbReference type="SAM" id="Phobius"/>
    </source>
</evidence>
<feature type="transmembrane region" description="Helical" evidence="9">
    <location>
        <begin position="139"/>
        <end position="160"/>
    </location>
</feature>
<feature type="transmembrane region" description="Helical" evidence="9">
    <location>
        <begin position="62"/>
        <end position="87"/>
    </location>
</feature>
<evidence type="ECO:0000256" key="3">
    <source>
        <dbReference type="ARBA" id="ARBA00022692"/>
    </source>
</evidence>
<evidence type="ECO:0000256" key="8">
    <source>
        <dbReference type="ARBA" id="ARBA00023224"/>
    </source>
</evidence>
<feature type="domain" description="G-protein coupled receptors family 1 profile" evidence="10">
    <location>
        <begin position="42"/>
        <end position="323"/>
    </location>
</feature>
<keyword evidence="8" id="KW-0807">Transducer</keyword>
<proteinExistence type="predicted"/>
<evidence type="ECO:0000256" key="1">
    <source>
        <dbReference type="ARBA" id="ARBA00004651"/>
    </source>
</evidence>
<evidence type="ECO:0000256" key="6">
    <source>
        <dbReference type="ARBA" id="ARBA00023136"/>
    </source>
</evidence>
<evidence type="ECO:0000256" key="7">
    <source>
        <dbReference type="ARBA" id="ARBA00023170"/>
    </source>
</evidence>
<keyword evidence="3 9" id="KW-0812">Transmembrane</keyword>
<dbReference type="InterPro" id="IPR017452">
    <property type="entry name" value="GPCR_Rhodpsn_7TM"/>
</dbReference>
<dbReference type="PRINTS" id="PR00237">
    <property type="entry name" value="GPCRRHODOPSN"/>
</dbReference>
<dbReference type="PANTHER" id="PTHR24248">
    <property type="entry name" value="ADRENERGIC RECEPTOR-RELATED G-PROTEIN COUPLED RECEPTOR"/>
    <property type="match status" value="1"/>
</dbReference>
<dbReference type="InterPro" id="IPR000276">
    <property type="entry name" value="GPCR_Rhodpsn"/>
</dbReference>
<evidence type="ECO:0000256" key="2">
    <source>
        <dbReference type="ARBA" id="ARBA00022475"/>
    </source>
</evidence>
<dbReference type="GeneID" id="105843159"/>
<dbReference type="RefSeq" id="XP_065651671.1">
    <property type="nucleotide sequence ID" value="XM_065795599.1"/>
</dbReference>
<feature type="transmembrane region" description="Helical" evidence="9">
    <location>
        <begin position="166"/>
        <end position="193"/>
    </location>
</feature>
<dbReference type="SUPFAM" id="SSF81321">
    <property type="entry name" value="Family A G protein-coupled receptor-like"/>
    <property type="match status" value="1"/>
</dbReference>
<dbReference type="Gene3D" id="1.20.1070.10">
    <property type="entry name" value="Rhodopsin 7-helix transmembrane proteins"/>
    <property type="match status" value="1"/>
</dbReference>
<evidence type="ECO:0000256" key="4">
    <source>
        <dbReference type="ARBA" id="ARBA00022989"/>
    </source>
</evidence>
<gene>
    <name evidence="12 13" type="primary">LOC105843159</name>
</gene>
<dbReference type="SMART" id="SM01381">
    <property type="entry name" value="7TM_GPCR_Srsx"/>
    <property type="match status" value="1"/>
</dbReference>
<organism evidence="11 12">
    <name type="scientific">Hydra vulgaris</name>
    <name type="common">Hydra</name>
    <name type="synonym">Hydra attenuata</name>
    <dbReference type="NCBI Taxonomy" id="6087"/>
    <lineage>
        <taxon>Eukaryota</taxon>
        <taxon>Metazoa</taxon>
        <taxon>Cnidaria</taxon>
        <taxon>Hydrozoa</taxon>
        <taxon>Hydroidolina</taxon>
        <taxon>Anthoathecata</taxon>
        <taxon>Aplanulata</taxon>
        <taxon>Hydridae</taxon>
        <taxon>Hydra</taxon>
    </lineage>
</organism>
<feature type="transmembrane region" description="Helical" evidence="9">
    <location>
        <begin position="310"/>
        <end position="326"/>
    </location>
</feature>
<feature type="transmembrane region" description="Helical" evidence="9">
    <location>
        <begin position="24"/>
        <end position="50"/>
    </location>
</feature>
<protein>
    <submittedName>
        <fullName evidence="12 13">Muscarinic acetylcholine receptor M3</fullName>
    </submittedName>
</protein>
<evidence type="ECO:0000313" key="13">
    <source>
        <dbReference type="RefSeq" id="XP_065651671.1"/>
    </source>
</evidence>
<dbReference type="Pfam" id="PF00001">
    <property type="entry name" value="7tm_1"/>
    <property type="match status" value="1"/>
</dbReference>
<keyword evidence="11" id="KW-1185">Reference proteome</keyword>
<feature type="transmembrane region" description="Helical" evidence="9">
    <location>
        <begin position="270"/>
        <end position="290"/>
    </location>
</feature>
<dbReference type="PROSITE" id="PS50262">
    <property type="entry name" value="G_PROTEIN_RECEP_F1_2"/>
    <property type="match status" value="1"/>
</dbReference>
<dbReference type="RefSeq" id="XP_065651670.1">
    <property type="nucleotide sequence ID" value="XM_065795598.1"/>
</dbReference>
<keyword evidence="7 12" id="KW-0675">Receptor</keyword>
<name>A0ABM4BR86_HYDVU</name>
<evidence type="ECO:0000313" key="11">
    <source>
        <dbReference type="Proteomes" id="UP001652625"/>
    </source>
</evidence>
<dbReference type="Proteomes" id="UP001652625">
    <property type="component" value="Chromosome 04"/>
</dbReference>
<accession>A0ABM4BR86</accession>
<evidence type="ECO:0000259" key="10">
    <source>
        <dbReference type="PROSITE" id="PS50262"/>
    </source>
</evidence>
<keyword evidence="4 9" id="KW-1133">Transmembrane helix</keyword>
<sequence>MNNSTIINQAVNQTQGCELPNNSLVWFDLCLFLTISIVATIGNIVVFICYYKFQSLHTVTNVFMLSLSASDLFVALFSIPLSISFFICNHIHNKLYYVGDMTPSVLSIYSLALVAVDRAIAIAMPYYHQEKVSRKTAWVAVGITWLLMFSYTLIGMNFHATSANQFTVSVVFITYGFPVTVMVLSYVIMGVVAKKHAKELNKLDKTMNRFQNDNLSKKKNADLIINENLNKKGKNQQTDNQELVRHSTKNKIFKTNSLNTTRHLRRELKAALTLSLILSCFIISWTPFMSLNVVSLFSSPNKILLKYFKILHYINSALNPILYVVLNQRWRKSFKKVLCKWRENKNLRFAHSISETVSTNAKPSGW</sequence>
<keyword evidence="6 9" id="KW-0472">Membrane</keyword>
<reference evidence="12 13" key="1">
    <citation type="submission" date="2025-05" db="UniProtKB">
        <authorList>
            <consortium name="RefSeq"/>
        </authorList>
    </citation>
    <scope>IDENTIFICATION</scope>
</reference>
<comment type="subcellular location">
    <subcellularLocation>
        <location evidence="1">Cell membrane</location>
        <topology evidence="1">Multi-pass membrane protein</topology>
    </subcellularLocation>
</comment>